<name>A0A158DJK6_9BURK</name>
<keyword evidence="2" id="KW-1185">Reference proteome</keyword>
<dbReference type="Pfam" id="PF05930">
    <property type="entry name" value="Phage_AlpA"/>
    <property type="match status" value="1"/>
</dbReference>
<gene>
    <name evidence="1" type="ORF">AWB80_06899</name>
</gene>
<accession>A0A158DJK6</accession>
<dbReference type="InterPro" id="IPR009061">
    <property type="entry name" value="DNA-bd_dom_put_sf"/>
</dbReference>
<dbReference type="AlphaFoldDB" id="A0A158DJK6"/>
<reference evidence="1" key="1">
    <citation type="submission" date="2016-01" db="EMBL/GenBank/DDBJ databases">
        <authorList>
            <person name="Peeters C."/>
        </authorList>
    </citation>
    <scope>NUCLEOTIDE SEQUENCE [LARGE SCALE GENOMIC DNA]</scope>
    <source>
        <strain evidence="1">LMG 29323</strain>
    </source>
</reference>
<dbReference type="SUPFAM" id="SSF46955">
    <property type="entry name" value="Putative DNA-binding domain"/>
    <property type="match status" value="1"/>
</dbReference>
<dbReference type="EMBL" id="FCOE02000039">
    <property type="protein sequence ID" value="SAK93977.1"/>
    <property type="molecule type" value="Genomic_DNA"/>
</dbReference>
<dbReference type="InterPro" id="IPR010260">
    <property type="entry name" value="AlpA"/>
</dbReference>
<dbReference type="STRING" id="1777141.AWB80_06899"/>
<organism evidence="1 2">
    <name type="scientific">Caballeronia pedi</name>
    <dbReference type="NCBI Taxonomy" id="1777141"/>
    <lineage>
        <taxon>Bacteria</taxon>
        <taxon>Pseudomonadati</taxon>
        <taxon>Pseudomonadota</taxon>
        <taxon>Betaproteobacteria</taxon>
        <taxon>Burkholderiales</taxon>
        <taxon>Burkholderiaceae</taxon>
        <taxon>Caballeronia</taxon>
    </lineage>
</organism>
<protein>
    <submittedName>
        <fullName evidence="1">Prophage CP4-57 regulatory protein (AlpA)</fullName>
    </submittedName>
</protein>
<dbReference type="OrthoDB" id="8548202at2"/>
<dbReference type="Gene3D" id="1.10.238.160">
    <property type="match status" value="1"/>
</dbReference>
<dbReference type="RefSeq" id="WP_087131824.1">
    <property type="nucleotide sequence ID" value="NZ_FCOE02000039.1"/>
</dbReference>
<evidence type="ECO:0000313" key="2">
    <source>
        <dbReference type="Proteomes" id="UP000054911"/>
    </source>
</evidence>
<comment type="caution">
    <text evidence="1">The sequence shown here is derived from an EMBL/GenBank/DDBJ whole genome shotgun (WGS) entry which is preliminary data.</text>
</comment>
<dbReference type="Proteomes" id="UP000054911">
    <property type="component" value="Unassembled WGS sequence"/>
</dbReference>
<proteinExistence type="predicted"/>
<sequence length="68" mass="7606">MEQMLRCKDVAARLGVSIPTVWRWVSTGALPRPVKLSPRASAWRVSTVEAFVNQREALLNANEEAEIV</sequence>
<evidence type="ECO:0000313" key="1">
    <source>
        <dbReference type="EMBL" id="SAK93977.1"/>
    </source>
</evidence>